<dbReference type="Gene3D" id="1.10.400.20">
    <property type="entry name" value="putative tagatose 6-phosphate kinase domain like"/>
    <property type="match status" value="1"/>
</dbReference>
<dbReference type="AlphaFoldDB" id="A0A1V5T2G3"/>
<dbReference type="PANTHER" id="PTHR32502:SF2">
    <property type="entry name" value="D-TAGATOSE-1,6-BISPHOSPHATE ALDOLASE SUBUNIT KBAZ"/>
    <property type="match status" value="1"/>
</dbReference>
<dbReference type="SUPFAM" id="SSF51569">
    <property type="entry name" value="Aldolase"/>
    <property type="match status" value="1"/>
</dbReference>
<dbReference type="Proteomes" id="UP000485569">
    <property type="component" value="Unassembled WGS sequence"/>
</dbReference>
<comment type="pathway">
    <text evidence="1">Carbohydrate metabolism.</text>
</comment>
<accession>A0A1V5T2G3</accession>
<sequence length="432" mass="48928">MLERKSIDNSQIREQAKKLGIPTCDLLMRKMMELSGFENIPRTLFAACPNSETVIKAALRSAQRANAPIKFAATLNQVDLDGGYTGMNQFEFVKMVKLEAEAINYNGPIIIAIDHGGPWLKDIQSQEHWPLKKCMEWIKKSFEAAIEAGYDLIHVDPTVDKTLPAGSVIPIDTVITRTVELIEHAEVFRRRHQFPPISYEVGTEEVHGGLADLSVFESFLKGLKTQLQNRGLSDVWPIFVVGKVGTDLHTTTFDPQVARQLVQIAKIYGSFIKGHYTDYVENPIDYPLSGMGGANVGPEFTEEEYNSLLECENIEIRLNRQGAIAKLSKLMESLEQAVYQSGRWKKWLLTEEIGTDFFSLTPERRAWLTKTGCRYIWSLPEVVKSRLCLYQNLIKNGYQAEIIVISAIEKSMDKYLHAFQLVDLNQIIQKVL</sequence>
<dbReference type="InterPro" id="IPR050303">
    <property type="entry name" value="GatZ_KbaZ_carbometab"/>
</dbReference>
<dbReference type="GO" id="GO:0005975">
    <property type="term" value="P:carbohydrate metabolic process"/>
    <property type="evidence" value="ECO:0007669"/>
    <property type="project" value="InterPro"/>
</dbReference>
<dbReference type="Gene3D" id="3.20.20.70">
    <property type="entry name" value="Aldolase class I"/>
    <property type="match status" value="1"/>
</dbReference>
<evidence type="ECO:0000256" key="1">
    <source>
        <dbReference type="ARBA" id="ARBA00005007"/>
    </source>
</evidence>
<gene>
    <name evidence="2" type="primary">kbaZ</name>
    <name evidence="2" type="ORF">BWY41_00372</name>
</gene>
<name>A0A1V5T2G3_9BACT</name>
<dbReference type="PANTHER" id="PTHR32502">
    <property type="entry name" value="N-ACETYLGALACTOSAMINE PERMEASE II COMPONENT-RELATED"/>
    <property type="match status" value="1"/>
</dbReference>
<reference evidence="2" key="1">
    <citation type="submission" date="2017-02" db="EMBL/GenBank/DDBJ databases">
        <title>Delving into the versatile metabolic prowess of the omnipresent phylum Bacteroidetes.</title>
        <authorList>
            <person name="Nobu M.K."/>
            <person name="Mei R."/>
            <person name="Narihiro T."/>
            <person name="Kuroda K."/>
            <person name="Liu W.-T."/>
        </authorList>
    </citation>
    <scope>NUCLEOTIDE SEQUENCE</scope>
    <source>
        <strain evidence="2">ADurb.Bin276</strain>
    </source>
</reference>
<organism evidence="2">
    <name type="scientific">Candidatus Atribacter allofermentans</name>
    <dbReference type="NCBI Taxonomy" id="1852833"/>
    <lineage>
        <taxon>Bacteria</taxon>
        <taxon>Pseudomonadati</taxon>
        <taxon>Atribacterota</taxon>
        <taxon>Atribacteria</taxon>
        <taxon>Atribacterales</taxon>
        <taxon>Atribacteraceae</taxon>
        <taxon>Atribacter</taxon>
    </lineage>
</organism>
<dbReference type="InterPro" id="IPR012062">
    <property type="entry name" value="GatZ/KbaZ-like"/>
</dbReference>
<dbReference type="Pfam" id="PF08013">
    <property type="entry name" value="GatZ_KbaZ-like"/>
    <property type="match status" value="1"/>
</dbReference>
<proteinExistence type="predicted"/>
<dbReference type="InterPro" id="IPR013785">
    <property type="entry name" value="Aldolase_TIM"/>
</dbReference>
<comment type="caution">
    <text evidence="2">The sequence shown here is derived from an EMBL/GenBank/DDBJ whole genome shotgun (WGS) entry which is preliminary data.</text>
</comment>
<dbReference type="EMBL" id="MWBQ01000025">
    <property type="protein sequence ID" value="OQA60979.1"/>
    <property type="molecule type" value="Genomic_DNA"/>
</dbReference>
<protein>
    <submittedName>
        <fullName evidence="2">D-tagatose-1,6-bisphosphate aldolase subunit KbaZ</fullName>
    </submittedName>
</protein>
<dbReference type="GO" id="GO:0009401">
    <property type="term" value="P:phosphoenolpyruvate-dependent sugar phosphotransferase system"/>
    <property type="evidence" value="ECO:0007669"/>
    <property type="project" value="TreeGrafter"/>
</dbReference>
<evidence type="ECO:0000313" key="2">
    <source>
        <dbReference type="EMBL" id="OQA60979.1"/>
    </source>
</evidence>
<dbReference type="GO" id="GO:0005886">
    <property type="term" value="C:plasma membrane"/>
    <property type="evidence" value="ECO:0007669"/>
    <property type="project" value="TreeGrafter"/>
</dbReference>